<evidence type="ECO:0000313" key="1">
    <source>
        <dbReference type="EMBL" id="KAJ8881676.1"/>
    </source>
</evidence>
<keyword evidence="2" id="KW-1185">Reference proteome</keyword>
<proteinExistence type="predicted"/>
<dbReference type="EMBL" id="JARBHB010000006">
    <property type="protein sequence ID" value="KAJ8881676.1"/>
    <property type="molecule type" value="Genomic_DNA"/>
</dbReference>
<comment type="caution">
    <text evidence="1">The sequence shown here is derived from an EMBL/GenBank/DDBJ whole genome shotgun (WGS) entry which is preliminary data.</text>
</comment>
<reference evidence="1 2" key="1">
    <citation type="submission" date="2023-02" db="EMBL/GenBank/DDBJ databases">
        <title>LHISI_Scaffold_Assembly.</title>
        <authorList>
            <person name="Stuart O.P."/>
            <person name="Cleave R."/>
            <person name="Magrath M.J.L."/>
            <person name="Mikheyev A.S."/>
        </authorList>
    </citation>
    <scope>NUCLEOTIDE SEQUENCE [LARGE SCALE GENOMIC DNA]</scope>
    <source>
        <strain evidence="1">Daus_M_001</strain>
        <tissue evidence="1">Leg muscle</tissue>
    </source>
</reference>
<gene>
    <name evidence="1" type="ORF">PR048_018162</name>
</gene>
<dbReference type="Proteomes" id="UP001159363">
    <property type="component" value="Chromosome 5"/>
</dbReference>
<evidence type="ECO:0000313" key="2">
    <source>
        <dbReference type="Proteomes" id="UP001159363"/>
    </source>
</evidence>
<sequence>MLLTLAAFCVPQERGVQVSRGRHHVRGEPLHIAKPPIPQMKMMKVHIPFTFKLQESSRSSYCGECSAQFFSASGVWSAGEGASTCRESSSVIWFSSLFTNY</sequence>
<organism evidence="1 2">
    <name type="scientific">Dryococelus australis</name>
    <dbReference type="NCBI Taxonomy" id="614101"/>
    <lineage>
        <taxon>Eukaryota</taxon>
        <taxon>Metazoa</taxon>
        <taxon>Ecdysozoa</taxon>
        <taxon>Arthropoda</taxon>
        <taxon>Hexapoda</taxon>
        <taxon>Insecta</taxon>
        <taxon>Pterygota</taxon>
        <taxon>Neoptera</taxon>
        <taxon>Polyneoptera</taxon>
        <taxon>Phasmatodea</taxon>
        <taxon>Verophasmatodea</taxon>
        <taxon>Anareolatae</taxon>
        <taxon>Phasmatidae</taxon>
        <taxon>Eurycanthinae</taxon>
        <taxon>Dryococelus</taxon>
    </lineage>
</organism>
<protein>
    <submittedName>
        <fullName evidence="1">Uncharacterized protein</fullName>
    </submittedName>
</protein>
<accession>A0ABQ9HBV0</accession>
<name>A0ABQ9HBV0_9NEOP</name>